<proteinExistence type="predicted"/>
<reference evidence="1" key="1">
    <citation type="submission" date="2014-12" db="EMBL/GenBank/DDBJ databases">
        <title>Insight into the proteome of Arion vulgaris.</title>
        <authorList>
            <person name="Aradska J."/>
            <person name="Bulat T."/>
            <person name="Smidak R."/>
            <person name="Sarate P."/>
            <person name="Gangsoo J."/>
            <person name="Sialana F."/>
            <person name="Bilban M."/>
            <person name="Lubec G."/>
        </authorList>
    </citation>
    <scope>NUCLEOTIDE SEQUENCE</scope>
    <source>
        <tissue evidence="1">Skin</tissue>
    </source>
</reference>
<dbReference type="EMBL" id="HACG01034169">
    <property type="protein sequence ID" value="CEK81034.1"/>
    <property type="molecule type" value="Transcribed_RNA"/>
</dbReference>
<gene>
    <name evidence="1" type="primary">ORF123950</name>
</gene>
<accession>A0A0B7AJ66</accession>
<name>A0A0B7AJ66_9EUPU</name>
<evidence type="ECO:0000313" key="1">
    <source>
        <dbReference type="EMBL" id="CEK81034.1"/>
    </source>
</evidence>
<sequence>MSYRTQTAVEAQQIVYVEFSFQTFNTGTISIHMANCGTNILIRDLKCDFESMFGDPDGQEWYSRTTN</sequence>
<organism evidence="1">
    <name type="scientific">Arion vulgaris</name>
    <dbReference type="NCBI Taxonomy" id="1028688"/>
    <lineage>
        <taxon>Eukaryota</taxon>
        <taxon>Metazoa</taxon>
        <taxon>Spiralia</taxon>
        <taxon>Lophotrochozoa</taxon>
        <taxon>Mollusca</taxon>
        <taxon>Gastropoda</taxon>
        <taxon>Heterobranchia</taxon>
        <taxon>Euthyneura</taxon>
        <taxon>Panpulmonata</taxon>
        <taxon>Eupulmonata</taxon>
        <taxon>Stylommatophora</taxon>
        <taxon>Helicina</taxon>
        <taxon>Arionoidea</taxon>
        <taxon>Arionidae</taxon>
        <taxon>Arion</taxon>
    </lineage>
</organism>
<dbReference type="AlphaFoldDB" id="A0A0B7AJ66"/>
<protein>
    <submittedName>
        <fullName evidence="1">Uncharacterized protein</fullName>
    </submittedName>
</protein>